<feature type="chain" id="PRO_5046907482" description="Ig-like domain-containing protein" evidence="2">
    <location>
        <begin position="17"/>
        <end position="118"/>
    </location>
</feature>
<dbReference type="Gene3D" id="2.60.40.10">
    <property type="entry name" value="Immunoglobulins"/>
    <property type="match status" value="1"/>
</dbReference>
<evidence type="ECO:0000313" key="5">
    <source>
        <dbReference type="Proteomes" id="UP001469553"/>
    </source>
</evidence>
<evidence type="ECO:0000313" key="4">
    <source>
        <dbReference type="EMBL" id="MEQ2288424.1"/>
    </source>
</evidence>
<evidence type="ECO:0000256" key="1">
    <source>
        <dbReference type="ARBA" id="ARBA00022859"/>
    </source>
</evidence>
<keyword evidence="1" id="KW-0391">Immunity</keyword>
<gene>
    <name evidence="4" type="ORF">AMECASPLE_022432</name>
</gene>
<dbReference type="EMBL" id="JAHRIP010020810">
    <property type="protein sequence ID" value="MEQ2288424.1"/>
    <property type="molecule type" value="Genomic_DNA"/>
</dbReference>
<dbReference type="PROSITE" id="PS50835">
    <property type="entry name" value="IG_LIKE"/>
    <property type="match status" value="1"/>
</dbReference>
<name>A0ABV0Y447_9TELE</name>
<proteinExistence type="predicted"/>
<dbReference type="SUPFAM" id="SSF48726">
    <property type="entry name" value="Immunoglobulin"/>
    <property type="match status" value="1"/>
</dbReference>
<sequence>MINLIFFCLITGFALGLDVHQSHSDLIMDSGKKVQIFCTHEKTDFWIMLWYQRSPADTVLKLIGHVNTNDVTMEDKNDKNVKISGDLSGNTAKNTSLIIDAVEQKHTAVYYCAAREAH</sequence>
<dbReference type="InterPro" id="IPR036179">
    <property type="entry name" value="Ig-like_dom_sf"/>
</dbReference>
<keyword evidence="5" id="KW-1185">Reference proteome</keyword>
<dbReference type="Proteomes" id="UP001469553">
    <property type="component" value="Unassembled WGS sequence"/>
</dbReference>
<protein>
    <recommendedName>
        <fullName evidence="3">Ig-like domain-containing protein</fullName>
    </recommendedName>
</protein>
<feature type="domain" description="Ig-like" evidence="3">
    <location>
        <begin position="31"/>
        <end position="118"/>
    </location>
</feature>
<keyword evidence="2" id="KW-0732">Signal</keyword>
<evidence type="ECO:0000259" key="3">
    <source>
        <dbReference type="PROSITE" id="PS50835"/>
    </source>
</evidence>
<feature type="signal peptide" evidence="2">
    <location>
        <begin position="1"/>
        <end position="16"/>
    </location>
</feature>
<reference evidence="4 5" key="1">
    <citation type="submission" date="2021-06" db="EMBL/GenBank/DDBJ databases">
        <authorList>
            <person name="Palmer J.M."/>
        </authorList>
    </citation>
    <scope>NUCLEOTIDE SEQUENCE [LARGE SCALE GENOMIC DNA]</scope>
    <source>
        <strain evidence="4 5">AS_MEX2019</strain>
        <tissue evidence="4">Muscle</tissue>
    </source>
</reference>
<dbReference type="PANTHER" id="PTHR23268:SF102">
    <property type="entry name" value="IMMUNOGLOBULIN V-SET DOMAIN-CONTAINING PROTEIN"/>
    <property type="match status" value="1"/>
</dbReference>
<dbReference type="PANTHER" id="PTHR23268">
    <property type="entry name" value="T-CELL RECEPTOR BETA CHAIN"/>
    <property type="match status" value="1"/>
</dbReference>
<comment type="caution">
    <text evidence="4">The sequence shown here is derived from an EMBL/GenBank/DDBJ whole genome shotgun (WGS) entry which is preliminary data.</text>
</comment>
<dbReference type="InterPro" id="IPR007110">
    <property type="entry name" value="Ig-like_dom"/>
</dbReference>
<evidence type="ECO:0000256" key="2">
    <source>
        <dbReference type="SAM" id="SignalP"/>
    </source>
</evidence>
<dbReference type="InterPro" id="IPR013783">
    <property type="entry name" value="Ig-like_fold"/>
</dbReference>
<organism evidence="4 5">
    <name type="scientific">Ameca splendens</name>
    <dbReference type="NCBI Taxonomy" id="208324"/>
    <lineage>
        <taxon>Eukaryota</taxon>
        <taxon>Metazoa</taxon>
        <taxon>Chordata</taxon>
        <taxon>Craniata</taxon>
        <taxon>Vertebrata</taxon>
        <taxon>Euteleostomi</taxon>
        <taxon>Actinopterygii</taxon>
        <taxon>Neopterygii</taxon>
        <taxon>Teleostei</taxon>
        <taxon>Neoteleostei</taxon>
        <taxon>Acanthomorphata</taxon>
        <taxon>Ovalentaria</taxon>
        <taxon>Atherinomorphae</taxon>
        <taxon>Cyprinodontiformes</taxon>
        <taxon>Goodeidae</taxon>
        <taxon>Ameca</taxon>
    </lineage>
</organism>
<dbReference type="InterPro" id="IPR050413">
    <property type="entry name" value="TCR_beta_variable"/>
</dbReference>
<accession>A0ABV0Y447</accession>